<dbReference type="SMART" id="SM00495">
    <property type="entry name" value="ChtBD3"/>
    <property type="match status" value="1"/>
</dbReference>
<dbReference type="GO" id="GO:0000272">
    <property type="term" value="P:polysaccharide catabolic process"/>
    <property type="evidence" value="ECO:0007669"/>
    <property type="project" value="UniProtKB-KW"/>
</dbReference>
<dbReference type="SUPFAM" id="SSF51055">
    <property type="entry name" value="Carbohydrate binding domain"/>
    <property type="match status" value="1"/>
</dbReference>
<feature type="compositionally biased region" description="Low complexity" evidence="8">
    <location>
        <begin position="336"/>
        <end position="385"/>
    </location>
</feature>
<keyword evidence="6" id="KW-0326">Glycosidase</keyword>
<dbReference type="EMBL" id="KV427618">
    <property type="protein sequence ID" value="KZT07743.1"/>
    <property type="molecule type" value="Genomic_DNA"/>
</dbReference>
<keyword evidence="4" id="KW-0146">Chitin degradation</keyword>
<evidence type="ECO:0000256" key="9">
    <source>
        <dbReference type="SAM" id="SignalP"/>
    </source>
</evidence>
<keyword evidence="12" id="KW-1185">Reference proteome</keyword>
<dbReference type="GO" id="GO:0006032">
    <property type="term" value="P:chitin catabolic process"/>
    <property type="evidence" value="ECO:0007669"/>
    <property type="project" value="UniProtKB-KW"/>
</dbReference>
<dbReference type="Gene3D" id="2.10.10.20">
    <property type="entry name" value="Carbohydrate-binding module superfamily 5/12"/>
    <property type="match status" value="1"/>
</dbReference>
<feature type="domain" description="GH18" evidence="10">
    <location>
        <begin position="35"/>
        <end position="336"/>
    </location>
</feature>
<dbReference type="PROSITE" id="PS51910">
    <property type="entry name" value="GH18_2"/>
    <property type="match status" value="1"/>
</dbReference>
<evidence type="ECO:0000256" key="6">
    <source>
        <dbReference type="ARBA" id="ARBA00023295"/>
    </source>
</evidence>
<dbReference type="CDD" id="cd12215">
    <property type="entry name" value="ChiC_BD"/>
    <property type="match status" value="1"/>
</dbReference>
<dbReference type="InterPro" id="IPR050542">
    <property type="entry name" value="Glycosyl_Hydrlase18_Chitinase"/>
</dbReference>
<protein>
    <recommendedName>
        <fullName evidence="2">chitinase</fullName>
        <ecNumber evidence="2">3.2.1.14</ecNumber>
    </recommendedName>
</protein>
<evidence type="ECO:0000256" key="7">
    <source>
        <dbReference type="ARBA" id="ARBA00023326"/>
    </source>
</evidence>
<dbReference type="PANTHER" id="PTHR45708">
    <property type="entry name" value="ENDOCHITINASE"/>
    <property type="match status" value="1"/>
</dbReference>
<dbReference type="SUPFAM" id="SSF51445">
    <property type="entry name" value="(Trans)glycosidases"/>
    <property type="match status" value="1"/>
</dbReference>
<dbReference type="InterPro" id="IPR001579">
    <property type="entry name" value="Glyco_hydro_18_chit_AS"/>
</dbReference>
<dbReference type="InterPro" id="IPR001223">
    <property type="entry name" value="Glyco_hydro18_cat"/>
</dbReference>
<dbReference type="GeneID" id="63823995"/>
<evidence type="ECO:0000313" key="11">
    <source>
        <dbReference type="EMBL" id="KZT07743.1"/>
    </source>
</evidence>
<proteinExistence type="predicted"/>
<dbReference type="GO" id="GO:0030246">
    <property type="term" value="F:carbohydrate binding"/>
    <property type="evidence" value="ECO:0007669"/>
    <property type="project" value="InterPro"/>
</dbReference>
<dbReference type="InParanoid" id="A0A165ETS3"/>
<dbReference type="Gene3D" id="3.20.20.80">
    <property type="entry name" value="Glycosidases"/>
    <property type="match status" value="1"/>
</dbReference>
<keyword evidence="9" id="KW-0732">Signal</keyword>
<evidence type="ECO:0000256" key="4">
    <source>
        <dbReference type="ARBA" id="ARBA00023024"/>
    </source>
</evidence>
<dbReference type="RefSeq" id="XP_040765483.1">
    <property type="nucleotide sequence ID" value="XM_040906966.1"/>
</dbReference>
<dbReference type="OrthoDB" id="6020543at2759"/>
<evidence type="ECO:0000256" key="5">
    <source>
        <dbReference type="ARBA" id="ARBA00023277"/>
    </source>
</evidence>
<evidence type="ECO:0000256" key="3">
    <source>
        <dbReference type="ARBA" id="ARBA00022801"/>
    </source>
</evidence>
<organism evidence="11 12">
    <name type="scientific">Laetiporus sulphureus 93-53</name>
    <dbReference type="NCBI Taxonomy" id="1314785"/>
    <lineage>
        <taxon>Eukaryota</taxon>
        <taxon>Fungi</taxon>
        <taxon>Dikarya</taxon>
        <taxon>Basidiomycota</taxon>
        <taxon>Agaricomycotina</taxon>
        <taxon>Agaricomycetes</taxon>
        <taxon>Polyporales</taxon>
        <taxon>Laetiporus</taxon>
    </lineage>
</organism>
<accession>A0A165ETS3</accession>
<dbReference type="PANTHER" id="PTHR45708:SF49">
    <property type="entry name" value="ENDOCHITINASE"/>
    <property type="match status" value="1"/>
</dbReference>
<dbReference type="EC" id="3.2.1.14" evidence="2"/>
<evidence type="ECO:0000256" key="8">
    <source>
        <dbReference type="SAM" id="MobiDB-lite"/>
    </source>
</evidence>
<dbReference type="GO" id="GO:0008843">
    <property type="term" value="F:endochitinase activity"/>
    <property type="evidence" value="ECO:0007669"/>
    <property type="project" value="UniProtKB-EC"/>
</dbReference>
<dbReference type="InterPro" id="IPR017853">
    <property type="entry name" value="GH"/>
</dbReference>
<evidence type="ECO:0000313" key="12">
    <source>
        <dbReference type="Proteomes" id="UP000076871"/>
    </source>
</evidence>
<dbReference type="InterPro" id="IPR036573">
    <property type="entry name" value="CBM_sf_5/12"/>
</dbReference>
<gene>
    <name evidence="11" type="ORF">LAESUDRAFT_713433</name>
</gene>
<evidence type="ECO:0000259" key="10">
    <source>
        <dbReference type="PROSITE" id="PS51910"/>
    </source>
</evidence>
<reference evidence="11 12" key="1">
    <citation type="journal article" date="2016" name="Mol. Biol. Evol.">
        <title>Comparative Genomics of Early-Diverging Mushroom-Forming Fungi Provides Insights into the Origins of Lignocellulose Decay Capabilities.</title>
        <authorList>
            <person name="Nagy L.G."/>
            <person name="Riley R."/>
            <person name="Tritt A."/>
            <person name="Adam C."/>
            <person name="Daum C."/>
            <person name="Floudas D."/>
            <person name="Sun H."/>
            <person name="Yadav J.S."/>
            <person name="Pangilinan J."/>
            <person name="Larsson K.H."/>
            <person name="Matsuura K."/>
            <person name="Barry K."/>
            <person name="Labutti K."/>
            <person name="Kuo R."/>
            <person name="Ohm R.A."/>
            <person name="Bhattacharya S.S."/>
            <person name="Shirouzu T."/>
            <person name="Yoshinaga Y."/>
            <person name="Martin F.M."/>
            <person name="Grigoriev I.V."/>
            <person name="Hibbett D.S."/>
        </authorList>
    </citation>
    <scope>NUCLEOTIDE SEQUENCE [LARGE SCALE GENOMIC DNA]</scope>
    <source>
        <strain evidence="11 12">93-53</strain>
    </source>
</reference>
<keyword evidence="7" id="KW-0624">Polysaccharide degradation</keyword>
<dbReference type="GO" id="GO:0005576">
    <property type="term" value="C:extracellular region"/>
    <property type="evidence" value="ECO:0007669"/>
    <property type="project" value="InterPro"/>
</dbReference>
<dbReference type="Pfam" id="PF02839">
    <property type="entry name" value="CBM_5_12"/>
    <property type="match status" value="1"/>
</dbReference>
<keyword evidence="3" id="KW-0378">Hydrolase</keyword>
<feature type="region of interest" description="Disordered" evidence="8">
    <location>
        <begin position="332"/>
        <end position="385"/>
    </location>
</feature>
<dbReference type="PROSITE" id="PS01095">
    <property type="entry name" value="GH18_1"/>
    <property type="match status" value="1"/>
</dbReference>
<evidence type="ECO:0000256" key="1">
    <source>
        <dbReference type="ARBA" id="ARBA00000822"/>
    </source>
</evidence>
<name>A0A165ETS3_9APHY</name>
<dbReference type="InterPro" id="IPR003610">
    <property type="entry name" value="CBM5/12"/>
</dbReference>
<feature type="signal peptide" evidence="9">
    <location>
        <begin position="1"/>
        <end position="28"/>
    </location>
</feature>
<dbReference type="Proteomes" id="UP000076871">
    <property type="component" value="Unassembled WGS sequence"/>
</dbReference>
<comment type="catalytic activity">
    <reaction evidence="1">
        <text>Random endo-hydrolysis of N-acetyl-beta-D-glucosaminide (1-&gt;4)-beta-linkages in chitin and chitodextrins.</text>
        <dbReference type="EC" id="3.2.1.14"/>
    </reaction>
</comment>
<keyword evidence="5" id="KW-0119">Carbohydrate metabolism</keyword>
<dbReference type="STRING" id="1314785.A0A165ETS3"/>
<dbReference type="AlphaFoldDB" id="A0A165ETS3"/>
<evidence type="ECO:0000256" key="2">
    <source>
        <dbReference type="ARBA" id="ARBA00012729"/>
    </source>
</evidence>
<sequence length="495" mass="52329">MVLSSSSSSSAFWLGSLIVSLDLLLVRAYDNSRSVNLAVYWGQDSYGSTGSNTAYYQQNISYYCQDDVIDAIPMAFLNVFFGEGGEPSLDLANVCSTANDPVFEDTQLPECQFMAADIEYCQSAGKIVTMSLGGATGDAGFANASQAEGFAQTIWDLLLGGSSSTRPFGDAVLDGIDLDIEGGSSDYFTNFVSTLRSLMDSGDKTYYITAAPQCPFPDAYIGSVIDAESFDAIYVQFYNNYCGLTNYDDSNDWDFSTWDNWAKNTSPNPSVKVYIGAPAASAAAGSGYVDAATLGEIAIQTREQYSSFGGVMLWDASQAYANDRFDEQIKSSITETGSTTTATTSTTTAATSTTSSTTTTPTTTQTPTTSTTTTSAATSTTTASSGTVDCTGVAAWVANVAYVGGDQVVYNGDLWTAKWWSYADTPGGAAGDWTDDGACGTTNAVNGYGKVSYQQKEAPLTVGPKVSAVPNLSLSSRLAAQTAAPARRNSRFFRF</sequence>
<feature type="chain" id="PRO_5007857404" description="chitinase" evidence="9">
    <location>
        <begin position="29"/>
        <end position="495"/>
    </location>
</feature>